<protein>
    <submittedName>
        <fullName evidence="1">Calmodulin-binding transcription activator 5</fullName>
    </submittedName>
</protein>
<dbReference type="Proteomes" id="UP000224567">
    <property type="component" value="Unassembled WGS sequence"/>
</dbReference>
<reference evidence="2" key="2">
    <citation type="journal article" date="2017" name="J. Anim. Genet.">
        <title>Multiple reference genome sequences of hot pepper reveal the massive evolution of plant disease resistance genes by retroduplication.</title>
        <authorList>
            <person name="Kim S."/>
            <person name="Park J."/>
            <person name="Yeom S.-I."/>
            <person name="Kim Y.-M."/>
            <person name="Seo E."/>
            <person name="Kim K.-T."/>
            <person name="Kim M.-S."/>
            <person name="Lee J.M."/>
            <person name="Cheong K."/>
            <person name="Shin H.-S."/>
            <person name="Kim S.-B."/>
            <person name="Han K."/>
            <person name="Lee J."/>
            <person name="Park M."/>
            <person name="Lee H.-A."/>
            <person name="Lee H.-Y."/>
            <person name="Lee Y."/>
            <person name="Oh S."/>
            <person name="Lee J.H."/>
            <person name="Choi E."/>
            <person name="Choi E."/>
            <person name="Lee S.E."/>
            <person name="Jeon J."/>
            <person name="Kim H."/>
            <person name="Choi G."/>
            <person name="Song H."/>
            <person name="Lee J."/>
            <person name="Lee S.-C."/>
            <person name="Kwon J.-K."/>
            <person name="Lee H.-Y."/>
            <person name="Koo N."/>
            <person name="Hong Y."/>
            <person name="Kim R.W."/>
            <person name="Kang W.-H."/>
            <person name="Huh J.H."/>
            <person name="Kang B.-C."/>
            <person name="Yang T.-J."/>
            <person name="Lee Y.-H."/>
            <person name="Bennetzen J.L."/>
            <person name="Choi D."/>
        </authorList>
    </citation>
    <scope>NUCLEOTIDE SEQUENCE [LARGE SCALE GENOMIC DNA]</scope>
    <source>
        <strain evidence="2">cv. PBC81</strain>
    </source>
</reference>
<evidence type="ECO:0000313" key="1">
    <source>
        <dbReference type="EMBL" id="PHT52894.1"/>
    </source>
</evidence>
<dbReference type="GO" id="GO:0006357">
    <property type="term" value="P:regulation of transcription by RNA polymerase II"/>
    <property type="evidence" value="ECO:0007669"/>
    <property type="project" value="TreeGrafter"/>
</dbReference>
<evidence type="ECO:0000313" key="2">
    <source>
        <dbReference type="Proteomes" id="UP000224567"/>
    </source>
</evidence>
<dbReference type="GO" id="GO:0003690">
    <property type="term" value="F:double-stranded DNA binding"/>
    <property type="evidence" value="ECO:0007669"/>
    <property type="project" value="TreeGrafter"/>
</dbReference>
<sequence>MVATLLSAGTKPNFVTDPTSENLGGCTASDLASKNGHEGLDAYLAEKAIVAQFKDMALVRNISGSLQTISESINLENFIEEELNLKDSLATYSTAADADADAAAHIPATFRERSLKERTKAVEFLNLEMEAHNIITATKIQHAFCNYEI</sequence>
<gene>
    <name evidence="1" type="ORF">CQW23_07356</name>
</gene>
<comment type="caution">
    <text evidence="1">The sequence shown here is derived from an EMBL/GenBank/DDBJ whole genome shotgun (WGS) entry which is preliminary data.</text>
</comment>
<dbReference type="OrthoDB" id="407555at2759"/>
<accession>A0A2G2X5W4</accession>
<dbReference type="PANTHER" id="PTHR23335">
    <property type="entry name" value="CALMODULIN-BINDING TRANSCRIPTION ACTIVATOR CAMTA"/>
    <property type="match status" value="1"/>
</dbReference>
<dbReference type="STRING" id="33114.A0A2G2X5W4"/>
<dbReference type="GO" id="GO:0003712">
    <property type="term" value="F:transcription coregulator activity"/>
    <property type="evidence" value="ECO:0007669"/>
    <property type="project" value="TreeGrafter"/>
</dbReference>
<dbReference type="AlphaFoldDB" id="A0A2G2X5W4"/>
<organism evidence="1 2">
    <name type="scientific">Capsicum baccatum</name>
    <name type="common">Peruvian pepper</name>
    <dbReference type="NCBI Taxonomy" id="33114"/>
    <lineage>
        <taxon>Eukaryota</taxon>
        <taxon>Viridiplantae</taxon>
        <taxon>Streptophyta</taxon>
        <taxon>Embryophyta</taxon>
        <taxon>Tracheophyta</taxon>
        <taxon>Spermatophyta</taxon>
        <taxon>Magnoliopsida</taxon>
        <taxon>eudicotyledons</taxon>
        <taxon>Gunneridae</taxon>
        <taxon>Pentapetalae</taxon>
        <taxon>asterids</taxon>
        <taxon>lamiids</taxon>
        <taxon>Solanales</taxon>
        <taxon>Solanaceae</taxon>
        <taxon>Solanoideae</taxon>
        <taxon>Capsiceae</taxon>
        <taxon>Capsicum</taxon>
    </lineage>
</organism>
<name>A0A2G2X5W4_CAPBA</name>
<dbReference type="PANTHER" id="PTHR23335:SF28">
    <property type="entry name" value="CALMODULIN-BINDING TRANSCRIPTION ACTIVATOR (CAMTA), PLANTS"/>
    <property type="match status" value="1"/>
</dbReference>
<reference evidence="1 2" key="1">
    <citation type="journal article" date="2017" name="Genome Biol.">
        <title>New reference genome sequences of hot pepper reveal the massive evolution of plant disease-resistance genes by retroduplication.</title>
        <authorList>
            <person name="Kim S."/>
            <person name="Park J."/>
            <person name="Yeom S.I."/>
            <person name="Kim Y.M."/>
            <person name="Seo E."/>
            <person name="Kim K.T."/>
            <person name="Kim M.S."/>
            <person name="Lee J.M."/>
            <person name="Cheong K."/>
            <person name="Shin H.S."/>
            <person name="Kim S.B."/>
            <person name="Han K."/>
            <person name="Lee J."/>
            <person name="Park M."/>
            <person name="Lee H.A."/>
            <person name="Lee H.Y."/>
            <person name="Lee Y."/>
            <person name="Oh S."/>
            <person name="Lee J.H."/>
            <person name="Choi E."/>
            <person name="Choi E."/>
            <person name="Lee S.E."/>
            <person name="Jeon J."/>
            <person name="Kim H."/>
            <person name="Choi G."/>
            <person name="Song H."/>
            <person name="Lee J."/>
            <person name="Lee S.C."/>
            <person name="Kwon J.K."/>
            <person name="Lee H.Y."/>
            <person name="Koo N."/>
            <person name="Hong Y."/>
            <person name="Kim R.W."/>
            <person name="Kang W.H."/>
            <person name="Huh J.H."/>
            <person name="Kang B.C."/>
            <person name="Yang T.J."/>
            <person name="Lee Y.H."/>
            <person name="Bennetzen J.L."/>
            <person name="Choi D."/>
        </authorList>
    </citation>
    <scope>NUCLEOTIDE SEQUENCE [LARGE SCALE GENOMIC DNA]</scope>
    <source>
        <strain evidence="2">cv. PBC81</strain>
    </source>
</reference>
<dbReference type="GO" id="GO:0005634">
    <property type="term" value="C:nucleus"/>
    <property type="evidence" value="ECO:0007669"/>
    <property type="project" value="TreeGrafter"/>
</dbReference>
<dbReference type="EMBL" id="MLFT02000003">
    <property type="protein sequence ID" value="PHT52894.1"/>
    <property type="molecule type" value="Genomic_DNA"/>
</dbReference>
<proteinExistence type="predicted"/>
<keyword evidence="2" id="KW-1185">Reference proteome</keyword>